<reference evidence="5 6" key="1">
    <citation type="submission" date="2019-07" db="EMBL/GenBank/DDBJ databases">
        <authorList>
            <person name="Zhu P."/>
        </authorList>
    </citation>
    <scope>NUCLEOTIDE SEQUENCE [LARGE SCALE GENOMIC DNA]</scope>
    <source>
        <strain evidence="5 6">SSL-25</strain>
    </source>
</reference>
<evidence type="ECO:0000313" key="5">
    <source>
        <dbReference type="EMBL" id="QDY77030.1"/>
    </source>
</evidence>
<dbReference type="Pfam" id="PF01510">
    <property type="entry name" value="Amidase_2"/>
    <property type="match status" value="1"/>
</dbReference>
<dbReference type="GO" id="GO:0008270">
    <property type="term" value="F:zinc ion binding"/>
    <property type="evidence" value="ECO:0007669"/>
    <property type="project" value="InterPro"/>
</dbReference>
<proteinExistence type="inferred from homology"/>
<feature type="compositionally biased region" description="Low complexity" evidence="2">
    <location>
        <begin position="26"/>
        <end position="76"/>
    </location>
</feature>
<feature type="signal peptide" evidence="3">
    <location>
        <begin position="1"/>
        <end position="29"/>
    </location>
</feature>
<dbReference type="KEGG" id="sqz:FQU76_11455"/>
<dbReference type="InterPro" id="IPR015510">
    <property type="entry name" value="PGRP"/>
</dbReference>
<sequence>MRGFLPSPTGVAACAALVLPLALPSGASAATPSADSREVPPAARAQPVQAAPDVPGSTQSLPLPDHTPTDPTDPEVSVPPDPPSARSVAPTLVPESGRYEPRVRPFSLVGVVWDDTGTELHGTVQIRTRAAGTGDWSDWQGVETHTGDHGADPGTAEAASGRLRGATAPLWVGASDGVEVRVRGEGADRELPRGLRLELVDPGEPAPGAAEAPDGPGAAGPPGVPASRALPPAAAWPPYPDSFPASYPGAYSASRPAITSRKQWGANESLREGGYVYTRTVKAAFVHHTSTGNNYSCGQAPSVLRGIYRYHVVSSGWRDFGYNFAVDKCGNIYEGRAGGVTRAVLGAHTLGFNSNTMGVAVLGTYNKTGPSAAVETSVARLTAWKLGLFQANPRGKVTLTSGGSGKYKKGRQVGFNVISGHRDGVSTDCPGTRLYNRLSAIRTAAAQHQGRG</sequence>
<evidence type="ECO:0000259" key="4">
    <source>
        <dbReference type="SMART" id="SM00701"/>
    </source>
</evidence>
<dbReference type="InterPro" id="IPR036505">
    <property type="entry name" value="Amidase/PGRP_sf"/>
</dbReference>
<comment type="similarity">
    <text evidence="1">Belongs to the N-acetylmuramoyl-L-alanine amidase 2 family.</text>
</comment>
<dbReference type="GO" id="GO:0008745">
    <property type="term" value="F:N-acetylmuramoyl-L-alanine amidase activity"/>
    <property type="evidence" value="ECO:0007669"/>
    <property type="project" value="InterPro"/>
</dbReference>
<dbReference type="SMART" id="SM00701">
    <property type="entry name" value="PGRP"/>
    <property type="match status" value="1"/>
</dbReference>
<accession>A0A5B8JGZ0</accession>
<feature type="region of interest" description="Disordered" evidence="2">
    <location>
        <begin position="26"/>
        <end position="98"/>
    </location>
</feature>
<dbReference type="EMBL" id="CP042266">
    <property type="protein sequence ID" value="QDY77030.1"/>
    <property type="molecule type" value="Genomic_DNA"/>
</dbReference>
<keyword evidence="3" id="KW-0732">Signal</keyword>
<gene>
    <name evidence="5" type="ORF">FQU76_11455</name>
</gene>
<keyword evidence="6" id="KW-1185">Reference proteome</keyword>
<dbReference type="SUPFAM" id="SSF55846">
    <property type="entry name" value="N-acetylmuramoyl-L-alanine amidase-like"/>
    <property type="match status" value="1"/>
</dbReference>
<feature type="region of interest" description="Disordered" evidence="2">
    <location>
        <begin position="193"/>
        <end position="226"/>
    </location>
</feature>
<dbReference type="PANTHER" id="PTHR11022">
    <property type="entry name" value="PEPTIDOGLYCAN RECOGNITION PROTEIN"/>
    <property type="match status" value="1"/>
</dbReference>
<feature type="domain" description="Peptidoglycan recognition protein family" evidence="4">
    <location>
        <begin position="256"/>
        <end position="404"/>
    </location>
</feature>
<evidence type="ECO:0000256" key="3">
    <source>
        <dbReference type="SAM" id="SignalP"/>
    </source>
</evidence>
<evidence type="ECO:0000256" key="1">
    <source>
        <dbReference type="ARBA" id="ARBA00007553"/>
    </source>
</evidence>
<feature type="compositionally biased region" description="Low complexity" evidence="2">
    <location>
        <begin position="200"/>
        <end position="216"/>
    </location>
</feature>
<dbReference type="PANTHER" id="PTHR11022:SF41">
    <property type="entry name" value="PEPTIDOGLYCAN-RECOGNITION PROTEIN LC-RELATED"/>
    <property type="match status" value="1"/>
</dbReference>
<dbReference type="GO" id="GO:0009253">
    <property type="term" value="P:peptidoglycan catabolic process"/>
    <property type="evidence" value="ECO:0007669"/>
    <property type="project" value="InterPro"/>
</dbReference>
<feature type="chain" id="PRO_5022831524" evidence="3">
    <location>
        <begin position="30"/>
        <end position="452"/>
    </location>
</feature>
<evidence type="ECO:0000256" key="2">
    <source>
        <dbReference type="SAM" id="MobiDB-lite"/>
    </source>
</evidence>
<dbReference type="RefSeq" id="WP_146480317.1">
    <property type="nucleotide sequence ID" value="NZ_CP042266.1"/>
</dbReference>
<name>A0A5B8JGZ0_9ACTN</name>
<evidence type="ECO:0000313" key="6">
    <source>
        <dbReference type="Proteomes" id="UP000320580"/>
    </source>
</evidence>
<dbReference type="OrthoDB" id="514320at2"/>
<dbReference type="Proteomes" id="UP000320580">
    <property type="component" value="Chromosome"/>
</dbReference>
<dbReference type="InterPro" id="IPR006619">
    <property type="entry name" value="PGRP_domain_met/bac"/>
</dbReference>
<organism evidence="5 6">
    <name type="scientific">Streptomyces qinzhouensis</name>
    <dbReference type="NCBI Taxonomy" id="2599401"/>
    <lineage>
        <taxon>Bacteria</taxon>
        <taxon>Bacillati</taxon>
        <taxon>Actinomycetota</taxon>
        <taxon>Actinomycetes</taxon>
        <taxon>Kitasatosporales</taxon>
        <taxon>Streptomycetaceae</taxon>
        <taxon>Streptomyces</taxon>
    </lineage>
</organism>
<dbReference type="InterPro" id="IPR002502">
    <property type="entry name" value="Amidase_domain"/>
</dbReference>
<protein>
    <submittedName>
        <fullName evidence="5">N-acetylmuramoyl-L-alanine amidase</fullName>
    </submittedName>
</protein>
<dbReference type="CDD" id="cd06583">
    <property type="entry name" value="PGRP"/>
    <property type="match status" value="1"/>
</dbReference>
<dbReference type="AlphaFoldDB" id="A0A5B8JGZ0"/>
<dbReference type="Gene3D" id="3.40.80.10">
    <property type="entry name" value="Peptidoglycan recognition protein-like"/>
    <property type="match status" value="1"/>
</dbReference>